<dbReference type="EMBL" id="JAPNKA010000001">
    <property type="protein sequence ID" value="MCY1075656.1"/>
    <property type="molecule type" value="Genomic_DNA"/>
</dbReference>
<gene>
    <name evidence="1" type="ORF">OV287_14325</name>
</gene>
<accession>A0ABT4A236</accession>
<protein>
    <submittedName>
        <fullName evidence="1">Uncharacterized protein</fullName>
    </submittedName>
</protein>
<dbReference type="Proteomes" id="UP001207654">
    <property type="component" value="Unassembled WGS sequence"/>
</dbReference>
<evidence type="ECO:0000313" key="2">
    <source>
        <dbReference type="Proteomes" id="UP001207654"/>
    </source>
</evidence>
<sequence>MRNSKRKGLGWKRWTEHYHASLGQPFHRRVSEQAPGSRQDCYEGSLTLACGCSSTYKWIRP</sequence>
<organism evidence="1 2">
    <name type="scientific">Archangium lansingense</name>
    <dbReference type="NCBI Taxonomy" id="2995310"/>
    <lineage>
        <taxon>Bacteria</taxon>
        <taxon>Pseudomonadati</taxon>
        <taxon>Myxococcota</taxon>
        <taxon>Myxococcia</taxon>
        <taxon>Myxococcales</taxon>
        <taxon>Cystobacterineae</taxon>
        <taxon>Archangiaceae</taxon>
        <taxon>Archangium</taxon>
    </lineage>
</organism>
<reference evidence="1 2" key="1">
    <citation type="submission" date="2022-11" db="EMBL/GenBank/DDBJ databases">
        <title>Minimal conservation of predation-associated metabolite biosynthetic gene clusters underscores biosynthetic potential of Myxococcota including descriptions for ten novel species: Archangium lansinium sp. nov., Myxococcus landrumus sp. nov., Nannocystis bai.</title>
        <authorList>
            <person name="Ahearne A."/>
            <person name="Stevens C."/>
            <person name="Phillips K."/>
        </authorList>
    </citation>
    <scope>NUCLEOTIDE SEQUENCE [LARGE SCALE GENOMIC DNA]</scope>
    <source>
        <strain evidence="1 2">MIWBW</strain>
    </source>
</reference>
<name>A0ABT4A236_9BACT</name>
<keyword evidence="2" id="KW-1185">Reference proteome</keyword>
<proteinExistence type="predicted"/>
<comment type="caution">
    <text evidence="1">The sequence shown here is derived from an EMBL/GenBank/DDBJ whole genome shotgun (WGS) entry which is preliminary data.</text>
</comment>
<evidence type="ECO:0000313" key="1">
    <source>
        <dbReference type="EMBL" id="MCY1075656.1"/>
    </source>
</evidence>
<dbReference type="RefSeq" id="WP_267534577.1">
    <property type="nucleotide sequence ID" value="NZ_JAPNKA010000001.1"/>
</dbReference>